<evidence type="ECO:0000313" key="2">
    <source>
        <dbReference type="EMBL" id="GEL02940.1"/>
    </source>
</evidence>
<dbReference type="RefSeq" id="WP_147094021.1">
    <property type="nucleotide sequence ID" value="NZ_BJVC01000005.1"/>
</dbReference>
<dbReference type="InterPro" id="IPR036709">
    <property type="entry name" value="Autotransporte_beta_dom_sf"/>
</dbReference>
<feature type="signal peptide" evidence="1">
    <location>
        <begin position="1"/>
        <end position="22"/>
    </location>
</feature>
<accession>A0A511BRK9</accession>
<protein>
    <recommendedName>
        <fullName evidence="4">Outer membrane protease</fullName>
    </recommendedName>
</protein>
<comment type="caution">
    <text evidence="2">The sequence shown here is derived from an EMBL/GenBank/DDBJ whole genome shotgun (WGS) entry which is preliminary data.</text>
</comment>
<dbReference type="EMBL" id="BJVC01000005">
    <property type="protein sequence ID" value="GEL02940.1"/>
    <property type="molecule type" value="Genomic_DNA"/>
</dbReference>
<name>A0A511BRK9_9PROT</name>
<evidence type="ECO:0008006" key="4">
    <source>
        <dbReference type="Google" id="ProtNLM"/>
    </source>
</evidence>
<dbReference type="AlphaFoldDB" id="A0A511BRK9"/>
<keyword evidence="1" id="KW-0732">Signal</keyword>
<keyword evidence="3" id="KW-1185">Reference proteome</keyword>
<evidence type="ECO:0000313" key="3">
    <source>
        <dbReference type="Proteomes" id="UP000321405"/>
    </source>
</evidence>
<evidence type="ECO:0000256" key="1">
    <source>
        <dbReference type="SAM" id="SignalP"/>
    </source>
</evidence>
<feature type="chain" id="PRO_5021828152" description="Outer membrane protease" evidence="1">
    <location>
        <begin position="23"/>
        <end position="288"/>
    </location>
</feature>
<organism evidence="2 3">
    <name type="scientific">Swaminathania salitolerans</name>
    <dbReference type="NCBI Taxonomy" id="182838"/>
    <lineage>
        <taxon>Bacteria</taxon>
        <taxon>Pseudomonadati</taxon>
        <taxon>Pseudomonadota</taxon>
        <taxon>Alphaproteobacteria</taxon>
        <taxon>Acetobacterales</taxon>
        <taxon>Acetobacteraceae</taxon>
        <taxon>Swaminathania</taxon>
    </lineage>
</organism>
<sequence length="288" mass="31117">MRIHSALAVACLSTLSISGALADPLPVVAVNREIGLSMAGLFDNRVNGGSAIENTNATNYTPAYTARYHSRHRRIGWVPGFQVDASGMFTLGNVENIYAAAQFVLGSGSRNYKSNYTYTGSPYGNFSDEYGGGSGSHSTYTRGEIGKGFLVLQDRLLLTPFAQGGYITEDEYGYGDDGSSTFVGAGLKADYALTSRLVLRGRFGWAAQLERRFMFRGGVQSRWEGGLGLDYRMTRHFHLIGGGDYVYSDYGHGTTRYSYGGAYGGSGIESAGAYQNGLVLHTGLAYRY</sequence>
<dbReference type="SUPFAM" id="SSF103515">
    <property type="entry name" value="Autotransporter"/>
    <property type="match status" value="1"/>
</dbReference>
<gene>
    <name evidence="2" type="ORF">SSA02_21030</name>
</gene>
<dbReference type="OrthoDB" id="8454021at2"/>
<reference evidence="2 3" key="1">
    <citation type="submission" date="2019-07" db="EMBL/GenBank/DDBJ databases">
        <title>Whole genome shotgun sequence of Swaminathania salitolerans NBRC 104436.</title>
        <authorList>
            <person name="Hosoyama A."/>
            <person name="Uohara A."/>
            <person name="Ohji S."/>
            <person name="Ichikawa N."/>
        </authorList>
    </citation>
    <scope>NUCLEOTIDE SEQUENCE [LARGE SCALE GENOMIC DNA]</scope>
    <source>
        <strain evidence="2 3">NBRC 104436</strain>
    </source>
</reference>
<proteinExistence type="predicted"/>
<dbReference type="Proteomes" id="UP000321405">
    <property type="component" value="Unassembled WGS sequence"/>
</dbReference>